<sequence length="115" mass="12655">MAVRWLELRQVPGLNSQDWVTPLRGAGVFKAGLLLRQGEGWASVRPLGNPGNSPPPSPPATDFNRHVKNFLQKSCYFALKRRPGSSNNTVYFSKKTQNKTPKPSSASITSPGLFF</sequence>
<organism evidence="2 3">
    <name type="scientific">Platysternon megacephalum</name>
    <name type="common">big-headed turtle</name>
    <dbReference type="NCBI Taxonomy" id="55544"/>
    <lineage>
        <taxon>Eukaryota</taxon>
        <taxon>Metazoa</taxon>
        <taxon>Chordata</taxon>
        <taxon>Craniata</taxon>
        <taxon>Vertebrata</taxon>
        <taxon>Euteleostomi</taxon>
        <taxon>Archelosauria</taxon>
        <taxon>Testudinata</taxon>
        <taxon>Testudines</taxon>
        <taxon>Cryptodira</taxon>
        <taxon>Durocryptodira</taxon>
        <taxon>Testudinoidea</taxon>
        <taxon>Platysternidae</taxon>
        <taxon>Platysternon</taxon>
    </lineage>
</organism>
<evidence type="ECO:0000313" key="3">
    <source>
        <dbReference type="Proteomes" id="UP000297703"/>
    </source>
</evidence>
<reference evidence="2 3" key="2">
    <citation type="submission" date="2019-04" db="EMBL/GenBank/DDBJ databases">
        <title>The genome sequence of big-headed turtle.</title>
        <authorList>
            <person name="Gong S."/>
        </authorList>
    </citation>
    <scope>NUCLEOTIDE SEQUENCE [LARGE SCALE GENOMIC DNA]</scope>
    <source>
        <strain evidence="2">DO16091913</strain>
        <tissue evidence="2">Muscle</tissue>
    </source>
</reference>
<reference evidence="2 3" key="1">
    <citation type="submission" date="2019-04" db="EMBL/GenBank/DDBJ databases">
        <title>Draft genome of the big-headed turtle Platysternon megacephalum.</title>
        <authorList>
            <person name="Gong S."/>
        </authorList>
    </citation>
    <scope>NUCLEOTIDE SEQUENCE [LARGE SCALE GENOMIC DNA]</scope>
    <source>
        <strain evidence="2">DO16091913</strain>
        <tissue evidence="2">Muscle</tissue>
    </source>
</reference>
<name>A0A4D9DPF9_9SAUR</name>
<evidence type="ECO:0000313" key="2">
    <source>
        <dbReference type="EMBL" id="TFJ98257.1"/>
    </source>
</evidence>
<keyword evidence="3" id="KW-1185">Reference proteome</keyword>
<protein>
    <submittedName>
        <fullName evidence="2">Uncharacterized protein</fullName>
    </submittedName>
</protein>
<proteinExistence type="predicted"/>
<dbReference type="EMBL" id="QXTE01000412">
    <property type="protein sequence ID" value="TFJ98257.1"/>
    <property type="molecule type" value="Genomic_DNA"/>
</dbReference>
<accession>A0A4D9DPF9</accession>
<feature type="region of interest" description="Disordered" evidence="1">
    <location>
        <begin position="83"/>
        <end position="115"/>
    </location>
</feature>
<comment type="caution">
    <text evidence="2">The sequence shown here is derived from an EMBL/GenBank/DDBJ whole genome shotgun (WGS) entry which is preliminary data.</text>
</comment>
<evidence type="ECO:0000256" key="1">
    <source>
        <dbReference type="SAM" id="MobiDB-lite"/>
    </source>
</evidence>
<gene>
    <name evidence="2" type="ORF">DR999_PMT19835</name>
</gene>
<dbReference type="Proteomes" id="UP000297703">
    <property type="component" value="Unassembled WGS sequence"/>
</dbReference>
<feature type="compositionally biased region" description="Polar residues" evidence="1">
    <location>
        <begin position="84"/>
        <end position="115"/>
    </location>
</feature>
<dbReference type="AlphaFoldDB" id="A0A4D9DPF9"/>